<protein>
    <recommendedName>
        <fullName evidence="1">DNA binding HTH domain-containing protein</fullName>
    </recommendedName>
</protein>
<proteinExistence type="predicted"/>
<dbReference type="SUPFAM" id="SSF46689">
    <property type="entry name" value="Homeodomain-like"/>
    <property type="match status" value="1"/>
</dbReference>
<dbReference type="InterPro" id="IPR009057">
    <property type="entry name" value="Homeodomain-like_sf"/>
</dbReference>
<reference evidence="2" key="1">
    <citation type="submission" date="2018-06" db="EMBL/GenBank/DDBJ databases">
        <authorList>
            <person name="Zhirakovskaya E."/>
        </authorList>
    </citation>
    <scope>NUCLEOTIDE SEQUENCE</scope>
</reference>
<sequence>MKRIVAYVSPLMASDSTKDFVEGENDVERIIKTESPPSPIEGEGTVKFEAVLSDEQMQRVVDTLLHSEEKVVITESLIGELLQSEMKHYSTENPSLLNRVLEEIEQKILGQTFEKCNRVKTKTASCLGIDRNTLHKKLLKYGLIEGERE</sequence>
<feature type="domain" description="DNA binding HTH" evidence="1">
    <location>
        <begin position="101"/>
        <end position="141"/>
    </location>
</feature>
<accession>A0A3B1DLT7</accession>
<gene>
    <name evidence="2" type="ORF">MNBD_PLANCTO02-1688</name>
</gene>
<evidence type="ECO:0000259" key="1">
    <source>
        <dbReference type="Pfam" id="PF02954"/>
    </source>
</evidence>
<dbReference type="GO" id="GO:0043565">
    <property type="term" value="F:sequence-specific DNA binding"/>
    <property type="evidence" value="ECO:0007669"/>
    <property type="project" value="InterPro"/>
</dbReference>
<dbReference type="AlphaFoldDB" id="A0A3B1DLT7"/>
<dbReference type="Pfam" id="PF02954">
    <property type="entry name" value="HTH_8"/>
    <property type="match status" value="1"/>
</dbReference>
<dbReference type="InterPro" id="IPR002197">
    <property type="entry name" value="HTH_Fis"/>
</dbReference>
<organism evidence="2">
    <name type="scientific">hydrothermal vent metagenome</name>
    <dbReference type="NCBI Taxonomy" id="652676"/>
    <lineage>
        <taxon>unclassified sequences</taxon>
        <taxon>metagenomes</taxon>
        <taxon>ecological metagenomes</taxon>
    </lineage>
</organism>
<evidence type="ECO:0000313" key="2">
    <source>
        <dbReference type="EMBL" id="VAX36998.1"/>
    </source>
</evidence>
<dbReference type="PRINTS" id="PR01590">
    <property type="entry name" value="HTHFIS"/>
</dbReference>
<dbReference type="EMBL" id="UOGL01000092">
    <property type="protein sequence ID" value="VAX36998.1"/>
    <property type="molecule type" value="Genomic_DNA"/>
</dbReference>
<name>A0A3B1DLT7_9ZZZZ</name>
<dbReference type="Gene3D" id="1.10.10.60">
    <property type="entry name" value="Homeodomain-like"/>
    <property type="match status" value="1"/>
</dbReference>